<evidence type="ECO:0000313" key="4">
    <source>
        <dbReference type="Proteomes" id="UP000240429"/>
    </source>
</evidence>
<name>A0A2P8Q3N8_9ACTN</name>
<protein>
    <submittedName>
        <fullName evidence="3">Fatty acid desaturase</fullName>
    </submittedName>
</protein>
<dbReference type="SUPFAM" id="SSF51735">
    <property type="entry name" value="NAD(P)-binding Rossmann-fold domains"/>
    <property type="match status" value="1"/>
</dbReference>
<feature type="region of interest" description="Disordered" evidence="1">
    <location>
        <begin position="218"/>
        <end position="243"/>
    </location>
</feature>
<gene>
    <name evidence="3" type="ORF">C6Y14_22880</name>
</gene>
<dbReference type="Proteomes" id="UP000240429">
    <property type="component" value="Unassembled WGS sequence"/>
</dbReference>
<dbReference type="InterPro" id="IPR036291">
    <property type="entry name" value="NAD(P)-bd_dom_sf"/>
</dbReference>
<reference evidence="3 4" key="1">
    <citation type="submission" date="2018-03" db="EMBL/GenBank/DDBJ databases">
        <title>Streptomyces dioscori sp. nov., a novel endophytic actinobacterium isolated from bulbil of Dioscorea bulbifera L.</title>
        <authorList>
            <person name="Zhikuan W."/>
        </authorList>
    </citation>
    <scope>NUCLEOTIDE SEQUENCE [LARGE SCALE GENOMIC DNA]</scope>
    <source>
        <strain evidence="3 4">A217</strain>
    </source>
</reference>
<keyword evidence="4" id="KW-1185">Reference proteome</keyword>
<dbReference type="Pfam" id="PF07993">
    <property type="entry name" value="NAD_binding_4"/>
    <property type="match status" value="1"/>
</dbReference>
<evidence type="ECO:0000256" key="1">
    <source>
        <dbReference type="SAM" id="MobiDB-lite"/>
    </source>
</evidence>
<evidence type="ECO:0000313" key="3">
    <source>
        <dbReference type="EMBL" id="PSM40861.1"/>
    </source>
</evidence>
<accession>A0A2P8Q3N8</accession>
<evidence type="ECO:0000259" key="2">
    <source>
        <dbReference type="Pfam" id="PF07993"/>
    </source>
</evidence>
<feature type="domain" description="Thioester reductase (TE)" evidence="2">
    <location>
        <begin position="61"/>
        <end position="203"/>
    </location>
</feature>
<dbReference type="AlphaFoldDB" id="A0A2P8Q3N8"/>
<organism evidence="3 4">
    <name type="scientific">Streptomyces dioscori</name>
    <dbReference type="NCBI Taxonomy" id="2109333"/>
    <lineage>
        <taxon>Bacteria</taxon>
        <taxon>Bacillati</taxon>
        <taxon>Actinomycetota</taxon>
        <taxon>Actinomycetes</taxon>
        <taxon>Kitasatosporales</taxon>
        <taxon>Streptomycetaceae</taxon>
        <taxon>Streptomyces</taxon>
        <taxon>Streptomyces aurantiacus group</taxon>
    </lineage>
</organism>
<dbReference type="EMBL" id="PYBJ01000016">
    <property type="protein sequence ID" value="PSM40861.1"/>
    <property type="molecule type" value="Genomic_DNA"/>
</dbReference>
<proteinExistence type="predicted"/>
<dbReference type="Gene3D" id="3.40.50.720">
    <property type="entry name" value="NAD(P)-binding Rossmann-like Domain"/>
    <property type="match status" value="1"/>
</dbReference>
<sequence>MDQAAVNTPGTMLITGATGVVGAELAEQARAAGWQVTGCSARGGTGATAWRMGEAPAPPELAGPWDVIVNAAARPRWNLPAARATAANVAPVGALAPLVGPRTHVIHVSTAYVTGLRGTAGSQNPDDFRNSYEWSKAAAEREAVDRYGATVVRPPLVIGRRSDGAVSRFTGLYSLIRSCVTGLLPAVVGDGEAFVETVTSCDVAACVLDLARDGRGGRDGPVGPVGPVGRDGRDGRVGLGGSAGQPVVLGTGEDACSVKELVEVQFRTLNTWRAARGCGPLEIPTIVTPEQWDRFYLPFARPHLTARQLHAVELLSAFIPYMSTHEPIGVTRRVPPVGPALRTCVEAWADRHPRLAQGHPAPWVGEEET</sequence>
<dbReference type="InterPro" id="IPR013120">
    <property type="entry name" value="FAR_NAD-bd"/>
</dbReference>
<comment type="caution">
    <text evidence="3">The sequence shown here is derived from an EMBL/GenBank/DDBJ whole genome shotgun (WGS) entry which is preliminary data.</text>
</comment>